<gene>
    <name evidence="1" type="ORF">CVAR292_01999</name>
</gene>
<accession>A0A0X2NMB4</accession>
<dbReference type="Proteomes" id="UP000182498">
    <property type="component" value="Unassembled WGS sequence"/>
</dbReference>
<dbReference type="RefSeq" id="WP_073884342.1">
    <property type="nucleotide sequence ID" value="NZ_FAUH01000013.1"/>
</dbReference>
<evidence type="ECO:0000313" key="2">
    <source>
        <dbReference type="Proteomes" id="UP000182498"/>
    </source>
</evidence>
<dbReference type="EMBL" id="FAUH01000013">
    <property type="protein sequence ID" value="CUU66652.1"/>
    <property type="molecule type" value="Genomic_DNA"/>
</dbReference>
<organism evidence="1 2">
    <name type="scientific">Corynebacterium variabile</name>
    <dbReference type="NCBI Taxonomy" id="1727"/>
    <lineage>
        <taxon>Bacteria</taxon>
        <taxon>Bacillati</taxon>
        <taxon>Actinomycetota</taxon>
        <taxon>Actinomycetes</taxon>
        <taxon>Mycobacteriales</taxon>
        <taxon>Corynebacteriaceae</taxon>
        <taxon>Corynebacterium</taxon>
    </lineage>
</organism>
<keyword evidence="2" id="KW-1185">Reference proteome</keyword>
<reference evidence="2" key="1">
    <citation type="submission" date="2015-11" db="EMBL/GenBank/DDBJ databases">
        <authorList>
            <person name="Dugat-Bony E."/>
        </authorList>
    </citation>
    <scope>NUCLEOTIDE SEQUENCE [LARGE SCALE GENOMIC DNA]</scope>
    <source>
        <strain evidence="2">Mu292</strain>
    </source>
</reference>
<sequence length="223" mass="23802">MGTNEKIEIRMRDAFPGLGAVTWSEMVWSHPIPQAELDMAPPGIRSATGGRPGHEIRMLGNICFGVPLVCGDLVETEPAVPGQRYPRATRVVGMQPGILVTATGYAGISTEGTGEPAGPGASDIVCGCGHCGSTGLDERWWHRCELGLLERGAALAETDGDRISVFFPQTTDFALNRADVIERCCSAGMVRDTLRLFDLEDREVFTGLRLVGQGETEGQDAAA</sequence>
<proteinExistence type="predicted"/>
<name>A0A0X2NMB4_9CORY</name>
<dbReference type="AlphaFoldDB" id="A0A0X2NMB4"/>
<evidence type="ECO:0000313" key="1">
    <source>
        <dbReference type="EMBL" id="CUU66652.1"/>
    </source>
</evidence>
<protein>
    <submittedName>
        <fullName evidence="1">Uncharacterized protein</fullName>
    </submittedName>
</protein>